<keyword evidence="1" id="KW-1133">Transmembrane helix</keyword>
<protein>
    <recommendedName>
        <fullName evidence="4">DUF2189 domain-containing protein</fullName>
    </recommendedName>
</protein>
<keyword evidence="1" id="KW-0812">Transmembrane</keyword>
<feature type="transmembrane region" description="Helical" evidence="1">
    <location>
        <begin position="38"/>
        <end position="59"/>
    </location>
</feature>
<dbReference type="OrthoDB" id="9809543at2"/>
<dbReference type="AlphaFoldDB" id="A0A2T1HQC6"/>
<gene>
    <name evidence="2" type="ORF">SLNSH_17445</name>
</gene>
<dbReference type="Pfam" id="PF09955">
    <property type="entry name" value="DUF2189"/>
    <property type="match status" value="1"/>
</dbReference>
<sequence length="263" mass="28273">MANLHVLSHYGAVQAMPAVRRIRTADLKRALAEGLEDFWAMPTHVLFIGAIYPIVGLILGRVAMGYDALPLVFPLISGFALLGPVAGVGLYELSRRRELGMDTRWRHALEVVHAPGFPGILALGALLTLMFLAWIGISQGLYEWLFGPRGPVSVSAFLHDIVSTREGWTLAILGNLIGFTFAATAFAISVVSFPLMLDRGVGPAVAISTSLRACAANPGVMAVWAAFVAAMLVIGFVPLFFGLAVVIPVLAHASWRLYRRVVV</sequence>
<dbReference type="Proteomes" id="UP000239772">
    <property type="component" value="Unassembled WGS sequence"/>
</dbReference>
<name>A0A2T1HQC6_9HYPH</name>
<evidence type="ECO:0008006" key="4">
    <source>
        <dbReference type="Google" id="ProtNLM"/>
    </source>
</evidence>
<keyword evidence="1" id="KW-0472">Membrane</keyword>
<evidence type="ECO:0000313" key="2">
    <source>
        <dbReference type="EMBL" id="PSC03729.1"/>
    </source>
</evidence>
<accession>A0A2T1HQC6</accession>
<dbReference type="EMBL" id="PVZS01000021">
    <property type="protein sequence ID" value="PSC03729.1"/>
    <property type="molecule type" value="Genomic_DNA"/>
</dbReference>
<feature type="transmembrane region" description="Helical" evidence="1">
    <location>
        <begin position="71"/>
        <end position="91"/>
    </location>
</feature>
<organism evidence="2 3">
    <name type="scientific">Alsobacter soli</name>
    <dbReference type="NCBI Taxonomy" id="2109933"/>
    <lineage>
        <taxon>Bacteria</taxon>
        <taxon>Pseudomonadati</taxon>
        <taxon>Pseudomonadota</taxon>
        <taxon>Alphaproteobacteria</taxon>
        <taxon>Hyphomicrobiales</taxon>
        <taxon>Alsobacteraceae</taxon>
        <taxon>Alsobacter</taxon>
    </lineage>
</organism>
<dbReference type="RefSeq" id="WP_106338298.1">
    <property type="nucleotide sequence ID" value="NZ_PVZS01000021.1"/>
</dbReference>
<evidence type="ECO:0000313" key="3">
    <source>
        <dbReference type="Proteomes" id="UP000239772"/>
    </source>
</evidence>
<feature type="transmembrane region" description="Helical" evidence="1">
    <location>
        <begin position="112"/>
        <end position="135"/>
    </location>
</feature>
<dbReference type="InterPro" id="IPR018692">
    <property type="entry name" value="DUF2189"/>
</dbReference>
<proteinExistence type="predicted"/>
<reference evidence="3" key="1">
    <citation type="submission" date="2018-03" db="EMBL/GenBank/DDBJ databases">
        <authorList>
            <person name="Sun L."/>
            <person name="Liu H."/>
            <person name="Chen W."/>
            <person name="Huang K."/>
            <person name="Liu W."/>
            <person name="Gao X."/>
        </authorList>
    </citation>
    <scope>NUCLEOTIDE SEQUENCE [LARGE SCALE GENOMIC DNA]</scope>
    <source>
        <strain evidence="3">SH9</strain>
    </source>
</reference>
<comment type="caution">
    <text evidence="2">The sequence shown here is derived from an EMBL/GenBank/DDBJ whole genome shotgun (WGS) entry which is preliminary data.</text>
</comment>
<feature type="transmembrane region" description="Helical" evidence="1">
    <location>
        <begin position="170"/>
        <end position="193"/>
    </location>
</feature>
<feature type="transmembrane region" description="Helical" evidence="1">
    <location>
        <begin position="221"/>
        <end position="250"/>
    </location>
</feature>
<evidence type="ECO:0000256" key="1">
    <source>
        <dbReference type="SAM" id="Phobius"/>
    </source>
</evidence>
<keyword evidence="3" id="KW-1185">Reference proteome</keyword>